<comment type="caution">
    <text evidence="2">The sequence shown here is derived from an EMBL/GenBank/DDBJ whole genome shotgun (WGS) entry which is preliminary data.</text>
</comment>
<dbReference type="RefSeq" id="WP_316005006.1">
    <property type="nucleotide sequence ID" value="NZ_JAWDIT010000005.1"/>
</dbReference>
<sequence length="79" mass="9287">MTFLETTADDRQPICPACGITMHPLFDEGEDADACRECGFQLEWPEPRRVARSDEDDDDRPRSRWDDDERPRSRWDDEG</sequence>
<evidence type="ECO:0000313" key="2">
    <source>
        <dbReference type="EMBL" id="MDU0346753.1"/>
    </source>
</evidence>
<dbReference type="EMBL" id="JAWDIT010000005">
    <property type="protein sequence ID" value="MDU0346753.1"/>
    <property type="molecule type" value="Genomic_DNA"/>
</dbReference>
<dbReference type="Proteomes" id="UP001261125">
    <property type="component" value="Unassembled WGS sequence"/>
</dbReference>
<keyword evidence="3" id="KW-1185">Reference proteome</keyword>
<gene>
    <name evidence="2" type="ORF">RWH44_13705</name>
</gene>
<evidence type="ECO:0008006" key="4">
    <source>
        <dbReference type="Google" id="ProtNLM"/>
    </source>
</evidence>
<name>A0ABU3SPL1_9MICO</name>
<reference evidence="2 3" key="1">
    <citation type="submission" date="2023-09" db="EMBL/GenBank/DDBJ databases">
        <title>Microbacterium fusihabitans sp. nov., Microbacterium phycihabitans sp. nov., and Microbacterium cervinum sp. nov., isolated from dried seaweeds of beach.</title>
        <authorList>
            <person name="Lee S.D."/>
        </authorList>
    </citation>
    <scope>NUCLEOTIDE SEQUENCE [LARGE SCALE GENOMIC DNA]</scope>
    <source>
        <strain evidence="2 3">KSW2-29</strain>
    </source>
</reference>
<proteinExistence type="predicted"/>
<protein>
    <recommendedName>
        <fullName evidence="4">Transcription factor zinc-finger domain-containing protein</fullName>
    </recommendedName>
</protein>
<accession>A0ABU3SPL1</accession>
<feature type="region of interest" description="Disordered" evidence="1">
    <location>
        <begin position="48"/>
        <end position="79"/>
    </location>
</feature>
<evidence type="ECO:0000256" key="1">
    <source>
        <dbReference type="SAM" id="MobiDB-lite"/>
    </source>
</evidence>
<evidence type="ECO:0000313" key="3">
    <source>
        <dbReference type="Proteomes" id="UP001261125"/>
    </source>
</evidence>
<organism evidence="2 3">
    <name type="scientific">Microbacterium phycohabitans</name>
    <dbReference type="NCBI Taxonomy" id="3075993"/>
    <lineage>
        <taxon>Bacteria</taxon>
        <taxon>Bacillati</taxon>
        <taxon>Actinomycetota</taxon>
        <taxon>Actinomycetes</taxon>
        <taxon>Micrococcales</taxon>
        <taxon>Microbacteriaceae</taxon>
        <taxon>Microbacterium</taxon>
    </lineage>
</organism>